<evidence type="ECO:0000313" key="2">
    <source>
        <dbReference type="EMBL" id="KAK3694152.1"/>
    </source>
</evidence>
<evidence type="ECO:0000256" key="1">
    <source>
        <dbReference type="SAM" id="MobiDB-lite"/>
    </source>
</evidence>
<feature type="compositionally biased region" description="Basic and acidic residues" evidence="1">
    <location>
        <begin position="351"/>
        <end position="361"/>
    </location>
</feature>
<feature type="region of interest" description="Disordered" evidence="1">
    <location>
        <begin position="351"/>
        <end position="387"/>
    </location>
</feature>
<name>A0AAE1CGX8_9PEZI</name>
<protein>
    <submittedName>
        <fullName evidence="2">Uncharacterized protein</fullName>
    </submittedName>
</protein>
<comment type="caution">
    <text evidence="2">The sequence shown here is derived from an EMBL/GenBank/DDBJ whole genome shotgun (WGS) entry which is preliminary data.</text>
</comment>
<gene>
    <name evidence="2" type="ORF">B0T22DRAFT_437255</name>
</gene>
<feature type="compositionally biased region" description="Low complexity" evidence="1">
    <location>
        <begin position="183"/>
        <end position="195"/>
    </location>
</feature>
<proteinExistence type="predicted"/>
<accession>A0AAE1CGX8</accession>
<sequence length="387" mass="42944">MTYFETITSKRVLRRHTHKYPPLYRRKQHDLPAASGWGTEELFASRSGVLRYRTASSSAFLEPPSRPTVAELSRIIDPLQPGNELLAETELMLLLGGTAGMFWAALHRFTGPQHLRMMGADVHADAHSDADDLEMPDLGDVAGIGAQSDDHLPSLAPCLPQRTRRQAQQHPDYVDSSHIQIASSSPVPDSHQSSSFASDNVGYVSREEHTRRAISEDATVELASAFLRHALVYCQLQNITSADSSSLLLLEYSGMRRPDGEIALLDKHSAAHFVRHGEVLALLEAKKHFNLIQDGRPVITDRILGQVAVTPDQRDNLDSPRTVVIILATRQYLCFPSFNIPDAYVERFQYPDELRSQNDRDMSDDDGGSAGEDDGDGDDDDDDEAME</sequence>
<reference evidence="2" key="2">
    <citation type="submission" date="2023-06" db="EMBL/GenBank/DDBJ databases">
        <authorList>
            <consortium name="Lawrence Berkeley National Laboratory"/>
            <person name="Haridas S."/>
            <person name="Hensen N."/>
            <person name="Bonometti L."/>
            <person name="Westerberg I."/>
            <person name="Brannstrom I.O."/>
            <person name="Guillou S."/>
            <person name="Cros-Aarteil S."/>
            <person name="Calhoun S."/>
            <person name="Kuo A."/>
            <person name="Mondo S."/>
            <person name="Pangilinan J."/>
            <person name="Riley R."/>
            <person name="Labutti K."/>
            <person name="Andreopoulos B."/>
            <person name="Lipzen A."/>
            <person name="Chen C."/>
            <person name="Yanf M."/>
            <person name="Daum C."/>
            <person name="Ng V."/>
            <person name="Clum A."/>
            <person name="Steindorff A."/>
            <person name="Ohm R."/>
            <person name="Martin F."/>
            <person name="Silar P."/>
            <person name="Natvig D."/>
            <person name="Lalanne C."/>
            <person name="Gautier V."/>
            <person name="Ament-Velasquez S.L."/>
            <person name="Kruys A."/>
            <person name="Hutchinson M.I."/>
            <person name="Powell A.J."/>
            <person name="Barry K."/>
            <person name="Miller A.N."/>
            <person name="Grigoriev I.V."/>
            <person name="Debuchy R."/>
            <person name="Gladieux P."/>
            <person name="Thoren M.H."/>
            <person name="Johannesson H."/>
        </authorList>
    </citation>
    <scope>NUCLEOTIDE SEQUENCE</scope>
    <source>
        <strain evidence="2">CBS 314.62</strain>
    </source>
</reference>
<keyword evidence="3" id="KW-1185">Reference proteome</keyword>
<dbReference type="Proteomes" id="UP001270362">
    <property type="component" value="Unassembled WGS sequence"/>
</dbReference>
<reference evidence="2" key="1">
    <citation type="journal article" date="2023" name="Mol. Phylogenet. Evol.">
        <title>Genome-scale phylogeny and comparative genomics of the fungal order Sordariales.</title>
        <authorList>
            <person name="Hensen N."/>
            <person name="Bonometti L."/>
            <person name="Westerberg I."/>
            <person name="Brannstrom I.O."/>
            <person name="Guillou S."/>
            <person name="Cros-Aarteil S."/>
            <person name="Calhoun S."/>
            <person name="Haridas S."/>
            <person name="Kuo A."/>
            <person name="Mondo S."/>
            <person name="Pangilinan J."/>
            <person name="Riley R."/>
            <person name="LaButti K."/>
            <person name="Andreopoulos B."/>
            <person name="Lipzen A."/>
            <person name="Chen C."/>
            <person name="Yan M."/>
            <person name="Daum C."/>
            <person name="Ng V."/>
            <person name="Clum A."/>
            <person name="Steindorff A."/>
            <person name="Ohm R.A."/>
            <person name="Martin F."/>
            <person name="Silar P."/>
            <person name="Natvig D.O."/>
            <person name="Lalanne C."/>
            <person name="Gautier V."/>
            <person name="Ament-Velasquez S.L."/>
            <person name="Kruys A."/>
            <person name="Hutchinson M.I."/>
            <person name="Powell A.J."/>
            <person name="Barry K."/>
            <person name="Miller A.N."/>
            <person name="Grigoriev I.V."/>
            <person name="Debuchy R."/>
            <person name="Gladieux P."/>
            <person name="Hiltunen Thoren M."/>
            <person name="Johannesson H."/>
        </authorList>
    </citation>
    <scope>NUCLEOTIDE SEQUENCE</scope>
    <source>
        <strain evidence="2">CBS 314.62</strain>
    </source>
</reference>
<dbReference type="AlphaFoldDB" id="A0AAE1CGX8"/>
<organism evidence="2 3">
    <name type="scientific">Podospora appendiculata</name>
    <dbReference type="NCBI Taxonomy" id="314037"/>
    <lineage>
        <taxon>Eukaryota</taxon>
        <taxon>Fungi</taxon>
        <taxon>Dikarya</taxon>
        <taxon>Ascomycota</taxon>
        <taxon>Pezizomycotina</taxon>
        <taxon>Sordariomycetes</taxon>
        <taxon>Sordariomycetidae</taxon>
        <taxon>Sordariales</taxon>
        <taxon>Podosporaceae</taxon>
        <taxon>Podospora</taxon>
    </lineage>
</organism>
<feature type="compositionally biased region" description="Acidic residues" evidence="1">
    <location>
        <begin position="362"/>
        <end position="387"/>
    </location>
</feature>
<feature type="region of interest" description="Disordered" evidence="1">
    <location>
        <begin position="182"/>
        <end position="202"/>
    </location>
</feature>
<evidence type="ECO:0000313" key="3">
    <source>
        <dbReference type="Proteomes" id="UP001270362"/>
    </source>
</evidence>
<dbReference type="EMBL" id="JAULSO010000001">
    <property type="protein sequence ID" value="KAK3694152.1"/>
    <property type="molecule type" value="Genomic_DNA"/>
</dbReference>